<organism evidence="1 2">
    <name type="scientific">Paenibacillus phytorum</name>
    <dbReference type="NCBI Taxonomy" id="2654977"/>
    <lineage>
        <taxon>Bacteria</taxon>
        <taxon>Bacillati</taxon>
        <taxon>Bacillota</taxon>
        <taxon>Bacilli</taxon>
        <taxon>Bacillales</taxon>
        <taxon>Paenibacillaceae</taxon>
        <taxon>Paenibacillus</taxon>
    </lineage>
</organism>
<dbReference type="EMBL" id="WHOA01000082">
    <property type="protein sequence ID" value="NOU71835.1"/>
    <property type="molecule type" value="Genomic_DNA"/>
</dbReference>
<keyword evidence="2" id="KW-1185">Reference proteome</keyword>
<sequence length="101" mass="11472">MQFIPEQSIVEKLVHGPLADATSHIGQLTMLRRLSGSPVAYINYSQTTIYGWMAKAEGHRFLCWLSSSVYGLKRSMRGRSEWLKRINEADAGGYRPRNGRD</sequence>
<proteinExistence type="predicted"/>
<evidence type="ECO:0000313" key="2">
    <source>
        <dbReference type="Proteomes" id="UP000616779"/>
    </source>
</evidence>
<gene>
    <name evidence="1" type="ORF">GC098_10450</name>
</gene>
<accession>A0ABX1XTH8</accession>
<protein>
    <submittedName>
        <fullName evidence="1">Uncharacterized protein</fullName>
    </submittedName>
</protein>
<name>A0ABX1XTH8_9BACL</name>
<dbReference type="Proteomes" id="UP000616779">
    <property type="component" value="Unassembled WGS sequence"/>
</dbReference>
<reference evidence="1 2" key="1">
    <citation type="submission" date="2019-10" db="EMBL/GenBank/DDBJ databases">
        <title>Description of Paenibacillus terrestris sp. nov.</title>
        <authorList>
            <person name="Carlier A."/>
            <person name="Qi S."/>
        </authorList>
    </citation>
    <scope>NUCLEOTIDE SEQUENCE [LARGE SCALE GENOMIC DNA]</scope>
    <source>
        <strain evidence="1 2">LMG 31458</strain>
    </source>
</reference>
<evidence type="ECO:0000313" key="1">
    <source>
        <dbReference type="EMBL" id="NOU71835.1"/>
    </source>
</evidence>
<comment type="caution">
    <text evidence="1">The sequence shown here is derived from an EMBL/GenBank/DDBJ whole genome shotgun (WGS) entry which is preliminary data.</text>
</comment>